<proteinExistence type="predicted"/>
<dbReference type="PROSITE" id="PS51257">
    <property type="entry name" value="PROKAR_LIPOPROTEIN"/>
    <property type="match status" value="1"/>
</dbReference>
<evidence type="ECO:0000313" key="2">
    <source>
        <dbReference type="Proteomes" id="UP001195903"/>
    </source>
</evidence>
<name>A0ABS5V6H2_9GAMM</name>
<dbReference type="EMBL" id="JAHEPS010000007">
    <property type="protein sequence ID" value="MBT1446049.1"/>
    <property type="molecule type" value="Genomic_DNA"/>
</dbReference>
<dbReference type="Proteomes" id="UP001195903">
    <property type="component" value="Unassembled WGS sequence"/>
</dbReference>
<reference evidence="1 2" key="1">
    <citation type="submission" date="2021-05" db="EMBL/GenBank/DDBJ databases">
        <title>Shewanella sp. JM162201.</title>
        <authorList>
            <person name="Xu S."/>
            <person name="Li A."/>
        </authorList>
    </citation>
    <scope>NUCLEOTIDE SEQUENCE [LARGE SCALE GENOMIC DNA]</scope>
    <source>
        <strain evidence="1 2">JM162201</strain>
    </source>
</reference>
<comment type="caution">
    <text evidence="1">The sequence shown here is derived from an EMBL/GenBank/DDBJ whole genome shotgun (WGS) entry which is preliminary data.</text>
</comment>
<dbReference type="RefSeq" id="WP_214508234.1">
    <property type="nucleotide sequence ID" value="NZ_JAHEPS010000007.1"/>
</dbReference>
<protein>
    <recommendedName>
        <fullName evidence="3">Lipoprotein</fullName>
    </recommendedName>
</protein>
<organism evidence="1 2">
    <name type="scientific">Shewanella jiangmenensis</name>
    <dbReference type="NCBI Taxonomy" id="2837387"/>
    <lineage>
        <taxon>Bacteria</taxon>
        <taxon>Pseudomonadati</taxon>
        <taxon>Pseudomonadota</taxon>
        <taxon>Gammaproteobacteria</taxon>
        <taxon>Alteromonadales</taxon>
        <taxon>Shewanellaceae</taxon>
        <taxon>Shewanella</taxon>
    </lineage>
</organism>
<accession>A0ABS5V6H2</accession>
<evidence type="ECO:0008006" key="3">
    <source>
        <dbReference type="Google" id="ProtNLM"/>
    </source>
</evidence>
<keyword evidence="2" id="KW-1185">Reference proteome</keyword>
<gene>
    <name evidence="1" type="ORF">KJI95_16255</name>
</gene>
<sequence length="156" mass="17948">MKPLAIIFFALTLFGCSSGQLDLYNSEGKKVGECTAGYDWHFHGVKHSVDWLLNWCAQKAIEEGMDVAAVSEPSILQKDYSYPEPASGERWNKKSSRKAFREGLITEKEYGYILAYIENEFYLRNFLAQQKFDQGEINEAEYQRLLKESTLIFHGD</sequence>
<evidence type="ECO:0000313" key="1">
    <source>
        <dbReference type="EMBL" id="MBT1446049.1"/>
    </source>
</evidence>